<reference evidence="2" key="1">
    <citation type="journal article" date="2019" name="Int. J. Syst. Evol. Microbiol.">
        <title>The Global Catalogue of Microorganisms (GCM) 10K type strain sequencing project: providing services to taxonomists for standard genome sequencing and annotation.</title>
        <authorList>
            <consortium name="The Broad Institute Genomics Platform"/>
            <consortium name="The Broad Institute Genome Sequencing Center for Infectious Disease"/>
            <person name="Wu L."/>
            <person name="Ma J."/>
        </authorList>
    </citation>
    <scope>NUCLEOTIDE SEQUENCE [LARGE SCALE GENOMIC DNA]</scope>
    <source>
        <strain evidence="2">JCM 14718</strain>
    </source>
</reference>
<evidence type="ECO:0000313" key="2">
    <source>
        <dbReference type="Proteomes" id="UP001500618"/>
    </source>
</evidence>
<name>A0ABP4TAY3_9ACTN</name>
<accession>A0ABP4TAY3</accession>
<protein>
    <submittedName>
        <fullName evidence="1">Transposase</fullName>
    </submittedName>
</protein>
<sequence>MASVIGKRQNGRTYYYLAESARVNGQPRIVSQRYLGSAEDIAAALAGEGGVPARSRHLAFGEVAAVWATLERLKVAELVDRIAGTRSAKVPIGTYVAVAVLHRITGPGVEWGQWWASTAAPRFVRPRLPASTWDSVRLWQRLDRLTVGQLEQIEAGLCATVREISGAGPALAVDVPSFATFVASVDPLAAGRSDATLAGLGLVVTGDGAIPLVSRAYRRDVPVVASFGVLAEQLGARHHRLTGADDVTLVFDTGQHSQLNLASGPHFVGALPPGDHPELLSRPATARRTVDPHRFPGLTALDTRATVFGVGRRVILTHSATLHAAQARGLAQALSTATRQLDGLAAGLAAGTYRQSRDEVLSEVARITRASRIDRVLSTRLTGTPPSGMRLEWRVDEGARARLAQEVFGKQLLVTDHDDWSVADVVTAYRARYHLDSTFRQLSEPYVAGPAAGGSRWYWTDHRIAVYGLVCVIAATVTHLMRREADRAGLDLSVRELLEHLSGIQETMLRYPSTGGRPRTRRVLTDRDPHQQRLFDLFGLLSYEPKG</sequence>
<gene>
    <name evidence="1" type="ORF">GCM10009765_38090</name>
</gene>
<dbReference type="RefSeq" id="WP_344311577.1">
    <property type="nucleotide sequence ID" value="NZ_BAAANY010000013.1"/>
</dbReference>
<keyword evidence="2" id="KW-1185">Reference proteome</keyword>
<dbReference type="EMBL" id="BAAANY010000013">
    <property type="protein sequence ID" value="GAA1685154.1"/>
    <property type="molecule type" value="Genomic_DNA"/>
</dbReference>
<evidence type="ECO:0000313" key="1">
    <source>
        <dbReference type="EMBL" id="GAA1685154.1"/>
    </source>
</evidence>
<dbReference type="Proteomes" id="UP001500618">
    <property type="component" value="Unassembled WGS sequence"/>
</dbReference>
<proteinExistence type="predicted"/>
<comment type="caution">
    <text evidence="1">The sequence shown here is derived from an EMBL/GenBank/DDBJ whole genome shotgun (WGS) entry which is preliminary data.</text>
</comment>
<organism evidence="1 2">
    <name type="scientific">Fodinicola feengrottensis</name>
    <dbReference type="NCBI Taxonomy" id="435914"/>
    <lineage>
        <taxon>Bacteria</taxon>
        <taxon>Bacillati</taxon>
        <taxon>Actinomycetota</taxon>
        <taxon>Actinomycetes</taxon>
        <taxon>Mycobacteriales</taxon>
        <taxon>Fodinicola</taxon>
    </lineage>
</organism>